<accession>A0A518V8M7</accession>
<feature type="transmembrane region" description="Helical" evidence="1">
    <location>
        <begin position="37"/>
        <end position="57"/>
    </location>
</feature>
<keyword evidence="1" id="KW-0472">Membrane</keyword>
<proteinExistence type="predicted"/>
<gene>
    <name evidence="2" type="ORF">EEL30_14255</name>
</gene>
<protein>
    <submittedName>
        <fullName evidence="2">Uncharacterized protein</fullName>
    </submittedName>
</protein>
<keyword evidence="1" id="KW-0812">Transmembrane</keyword>
<keyword evidence="3" id="KW-1185">Reference proteome</keyword>
<evidence type="ECO:0000313" key="3">
    <source>
        <dbReference type="Proteomes" id="UP000319432"/>
    </source>
</evidence>
<dbReference type="Proteomes" id="UP000319432">
    <property type="component" value="Chromosome"/>
</dbReference>
<sequence length="193" mass="21464">MFLAVFFTIFMVCMIIGRLLSAIGGPFAKTTWKQELAFTGVFMVVLLIVIPFVQLYTQNLNSSSHSQLTAQLLHGKNGDWEVRSLMIATTDTEEQIGPGELYYWGKSTPSDEITDMKIEVLSPDNQDLSVWTESFVHSPRQLETGYQSQIGSMKGSISSNLKGDDFKHVKVKVSVLRKGETTPDTVTIPLSPI</sequence>
<dbReference type="EMBL" id="CP033464">
    <property type="protein sequence ID" value="QDX93357.1"/>
    <property type="molecule type" value="Genomic_DNA"/>
</dbReference>
<organism evidence="2 3">
    <name type="scientific">Brevibacillus laterosporus</name>
    <name type="common">Bacillus laterosporus</name>
    <dbReference type="NCBI Taxonomy" id="1465"/>
    <lineage>
        <taxon>Bacteria</taxon>
        <taxon>Bacillati</taxon>
        <taxon>Bacillota</taxon>
        <taxon>Bacilli</taxon>
        <taxon>Bacillales</taxon>
        <taxon>Paenibacillaceae</taxon>
        <taxon>Brevibacillus</taxon>
    </lineage>
</organism>
<keyword evidence="1" id="KW-1133">Transmembrane helix</keyword>
<reference evidence="2 3" key="1">
    <citation type="submission" date="2018-11" db="EMBL/GenBank/DDBJ databases">
        <title>Phylogenetic determinants of toxin gene distribution in genomes of Brevibacillus laterosporus.</title>
        <authorList>
            <person name="Glare T.R."/>
            <person name="Durrant A."/>
            <person name="Berry C."/>
            <person name="Palma L."/>
            <person name="Ormskirk M."/>
            <person name="Cox M.O."/>
        </authorList>
    </citation>
    <scope>NUCLEOTIDE SEQUENCE [LARGE SCALE GENOMIC DNA]</scope>
    <source>
        <strain evidence="2 3">1821L</strain>
    </source>
</reference>
<dbReference type="AlphaFoldDB" id="A0A518V8M7"/>
<name>A0A518V8M7_BRELA</name>
<evidence type="ECO:0000313" key="2">
    <source>
        <dbReference type="EMBL" id="QDX93357.1"/>
    </source>
</evidence>
<evidence type="ECO:0000256" key="1">
    <source>
        <dbReference type="SAM" id="Phobius"/>
    </source>
</evidence>